<evidence type="ECO:0000259" key="8">
    <source>
        <dbReference type="Pfam" id="PF00892"/>
    </source>
</evidence>
<dbReference type="InterPro" id="IPR051258">
    <property type="entry name" value="Diverse_Substrate_Transporter"/>
</dbReference>
<reference evidence="9 10" key="1">
    <citation type="submission" date="2023-07" db="EMBL/GenBank/DDBJ databases">
        <title>Genomic Encyclopedia of Type Strains, Phase IV (KMG-IV): sequencing the most valuable type-strain genomes for metagenomic binning, comparative biology and taxonomic classification.</title>
        <authorList>
            <person name="Goeker M."/>
        </authorList>
    </citation>
    <scope>NUCLEOTIDE SEQUENCE [LARGE SCALE GENOMIC DNA]</scope>
    <source>
        <strain evidence="9 10">DSM 19092</strain>
    </source>
</reference>
<feature type="transmembrane region" description="Helical" evidence="7">
    <location>
        <begin position="35"/>
        <end position="54"/>
    </location>
</feature>
<dbReference type="PANTHER" id="PTHR42920">
    <property type="entry name" value="OS03G0707200 PROTEIN-RELATED"/>
    <property type="match status" value="1"/>
</dbReference>
<feature type="transmembrane region" description="Helical" evidence="7">
    <location>
        <begin position="145"/>
        <end position="165"/>
    </location>
</feature>
<dbReference type="SUPFAM" id="SSF103481">
    <property type="entry name" value="Multidrug resistance efflux transporter EmrE"/>
    <property type="match status" value="2"/>
</dbReference>
<evidence type="ECO:0000256" key="4">
    <source>
        <dbReference type="ARBA" id="ARBA00022692"/>
    </source>
</evidence>
<comment type="similarity">
    <text evidence="2">Belongs to the EamA transporter family.</text>
</comment>
<dbReference type="InterPro" id="IPR037185">
    <property type="entry name" value="EmrE-like"/>
</dbReference>
<dbReference type="InterPro" id="IPR000620">
    <property type="entry name" value="EamA_dom"/>
</dbReference>
<keyword evidence="4 7" id="KW-0812">Transmembrane</keyword>
<organism evidence="9 10">
    <name type="scientific">Aeribacillus alveayuensis</name>
    <dbReference type="NCBI Taxonomy" id="279215"/>
    <lineage>
        <taxon>Bacteria</taxon>
        <taxon>Bacillati</taxon>
        <taxon>Bacillota</taxon>
        <taxon>Bacilli</taxon>
        <taxon>Bacillales</taxon>
        <taxon>Bacillaceae</taxon>
        <taxon>Aeribacillus</taxon>
    </lineage>
</organism>
<keyword evidence="10" id="KW-1185">Reference proteome</keyword>
<feature type="transmembrane region" description="Helical" evidence="7">
    <location>
        <begin position="269"/>
        <end position="288"/>
    </location>
</feature>
<keyword evidence="5 7" id="KW-1133">Transmembrane helix</keyword>
<evidence type="ECO:0000256" key="2">
    <source>
        <dbReference type="ARBA" id="ARBA00007362"/>
    </source>
</evidence>
<protein>
    <submittedName>
        <fullName evidence="9">Drug/metabolite transporter (DMT)-like permease</fullName>
    </submittedName>
</protein>
<evidence type="ECO:0000313" key="10">
    <source>
        <dbReference type="Proteomes" id="UP001225646"/>
    </source>
</evidence>
<feature type="domain" description="EamA" evidence="8">
    <location>
        <begin position="147"/>
        <end position="285"/>
    </location>
</feature>
<sequence length="305" mass="34386">MKKQLMADVLLLSVALIWGVTFVVVQNAIQILPPHLFNGIRFAMAGVFLTILMIHPTYHIRFTRTIFINGFILGLFLFFGYAFQTLGLMYTTSSKAGFITGLSVMMVPFLSVWLLKEKLKPLSIVGAIMGTIGLFLLTMGDFTKLNLGDLLVLFCAFAFAFHIIFTDKYSKKLQAYPLTIVQIFTVSIFSFIASFLFEIWKYPINWNMVANTKVIIALFVTSLLATAYAFVVQTKFQAYTTASRVALIFAMEPVFAAITAFIYQNERLTILSGIGCLLIFLAMIISELPHDSIWRLKKPEQNRSV</sequence>
<comment type="subcellular location">
    <subcellularLocation>
        <location evidence="1">Cell membrane</location>
        <topology evidence="1">Multi-pass membrane protein</topology>
    </subcellularLocation>
</comment>
<feature type="domain" description="EamA" evidence="8">
    <location>
        <begin position="6"/>
        <end position="138"/>
    </location>
</feature>
<evidence type="ECO:0000256" key="1">
    <source>
        <dbReference type="ARBA" id="ARBA00004651"/>
    </source>
</evidence>
<feature type="transmembrane region" description="Helical" evidence="7">
    <location>
        <begin position="122"/>
        <end position="139"/>
    </location>
</feature>
<feature type="transmembrane region" description="Helical" evidence="7">
    <location>
        <begin position="177"/>
        <end position="200"/>
    </location>
</feature>
<feature type="transmembrane region" description="Helical" evidence="7">
    <location>
        <begin position="212"/>
        <end position="232"/>
    </location>
</feature>
<gene>
    <name evidence="9" type="ORF">J2S06_001878</name>
</gene>
<accession>A0ABT9VP93</accession>
<evidence type="ECO:0000256" key="6">
    <source>
        <dbReference type="ARBA" id="ARBA00023136"/>
    </source>
</evidence>
<evidence type="ECO:0000256" key="5">
    <source>
        <dbReference type="ARBA" id="ARBA00022989"/>
    </source>
</evidence>
<proteinExistence type="inferred from homology"/>
<evidence type="ECO:0000313" key="9">
    <source>
        <dbReference type="EMBL" id="MDQ0162801.1"/>
    </source>
</evidence>
<evidence type="ECO:0000256" key="7">
    <source>
        <dbReference type="SAM" id="Phobius"/>
    </source>
</evidence>
<comment type="caution">
    <text evidence="9">The sequence shown here is derived from an EMBL/GenBank/DDBJ whole genome shotgun (WGS) entry which is preliminary data.</text>
</comment>
<feature type="transmembrane region" description="Helical" evidence="7">
    <location>
        <begin position="244"/>
        <end position="263"/>
    </location>
</feature>
<feature type="transmembrane region" description="Helical" evidence="7">
    <location>
        <begin position="66"/>
        <end position="84"/>
    </location>
</feature>
<keyword evidence="3" id="KW-1003">Cell membrane</keyword>
<dbReference type="PANTHER" id="PTHR42920:SF5">
    <property type="entry name" value="EAMA DOMAIN-CONTAINING PROTEIN"/>
    <property type="match status" value="1"/>
</dbReference>
<feature type="transmembrane region" description="Helical" evidence="7">
    <location>
        <begin position="9"/>
        <end position="29"/>
    </location>
</feature>
<dbReference type="RefSeq" id="WP_044896311.1">
    <property type="nucleotide sequence ID" value="NZ_JAUSTR010000006.1"/>
</dbReference>
<dbReference type="Pfam" id="PF00892">
    <property type="entry name" value="EamA"/>
    <property type="match status" value="2"/>
</dbReference>
<dbReference type="EMBL" id="JAUSTR010000006">
    <property type="protein sequence ID" value="MDQ0162801.1"/>
    <property type="molecule type" value="Genomic_DNA"/>
</dbReference>
<evidence type="ECO:0000256" key="3">
    <source>
        <dbReference type="ARBA" id="ARBA00022475"/>
    </source>
</evidence>
<name>A0ABT9VP93_9BACI</name>
<dbReference type="Proteomes" id="UP001225646">
    <property type="component" value="Unassembled WGS sequence"/>
</dbReference>
<keyword evidence="6 7" id="KW-0472">Membrane</keyword>
<feature type="transmembrane region" description="Helical" evidence="7">
    <location>
        <begin position="96"/>
        <end position="115"/>
    </location>
</feature>